<evidence type="ECO:0000313" key="1">
    <source>
        <dbReference type="EMBL" id="CAI9579687.1"/>
    </source>
</evidence>
<sequence length="50" mass="5812">MSCQSAPDQLSQRLLYDRLAVLQLRKMRGRPFVTAIIALLKPSPHYSFFF</sequence>
<name>A0ABN9E4J4_9NEOB</name>
<gene>
    <name evidence="1" type="ORF">SPARVUS_LOCUS9143013</name>
</gene>
<comment type="caution">
    <text evidence="1">The sequence shown here is derived from an EMBL/GenBank/DDBJ whole genome shotgun (WGS) entry which is preliminary data.</text>
</comment>
<reference evidence="1" key="1">
    <citation type="submission" date="2023-05" db="EMBL/GenBank/DDBJ databases">
        <authorList>
            <person name="Stuckert A."/>
        </authorList>
    </citation>
    <scope>NUCLEOTIDE SEQUENCE</scope>
</reference>
<protein>
    <submittedName>
        <fullName evidence="1">Uncharacterized protein</fullName>
    </submittedName>
</protein>
<proteinExistence type="predicted"/>
<evidence type="ECO:0000313" key="2">
    <source>
        <dbReference type="Proteomes" id="UP001162483"/>
    </source>
</evidence>
<dbReference type="EMBL" id="CATNWA010015119">
    <property type="protein sequence ID" value="CAI9579687.1"/>
    <property type="molecule type" value="Genomic_DNA"/>
</dbReference>
<dbReference type="Proteomes" id="UP001162483">
    <property type="component" value="Unassembled WGS sequence"/>
</dbReference>
<accession>A0ABN9E4J4</accession>
<organism evidence="1 2">
    <name type="scientific">Staurois parvus</name>
    <dbReference type="NCBI Taxonomy" id="386267"/>
    <lineage>
        <taxon>Eukaryota</taxon>
        <taxon>Metazoa</taxon>
        <taxon>Chordata</taxon>
        <taxon>Craniata</taxon>
        <taxon>Vertebrata</taxon>
        <taxon>Euteleostomi</taxon>
        <taxon>Amphibia</taxon>
        <taxon>Batrachia</taxon>
        <taxon>Anura</taxon>
        <taxon>Neobatrachia</taxon>
        <taxon>Ranoidea</taxon>
        <taxon>Ranidae</taxon>
        <taxon>Staurois</taxon>
    </lineage>
</organism>
<keyword evidence="2" id="KW-1185">Reference proteome</keyword>